<dbReference type="InterPro" id="IPR001119">
    <property type="entry name" value="SLH_dom"/>
</dbReference>
<reference evidence="4 5" key="1">
    <citation type="submission" date="2023-07" db="EMBL/GenBank/DDBJ databases">
        <title>Genomic Encyclopedia of Type Strains, Phase IV (KMG-IV): sequencing the most valuable type-strain genomes for metagenomic binning, comparative biology and taxonomic classification.</title>
        <authorList>
            <person name="Goeker M."/>
        </authorList>
    </citation>
    <scope>NUCLEOTIDE SEQUENCE [LARGE SCALE GENOMIC DNA]</scope>
    <source>
        <strain evidence="4 5">DSM 22170</strain>
    </source>
</reference>
<feature type="domain" description="SLH" evidence="3">
    <location>
        <begin position="1152"/>
        <end position="1215"/>
    </location>
</feature>
<dbReference type="CDD" id="cd10283">
    <property type="entry name" value="MnuA_DNase1-like"/>
    <property type="match status" value="1"/>
</dbReference>
<gene>
    <name evidence="4" type="ORF">JOC58_000031</name>
</gene>
<feature type="compositionally biased region" description="Basic and acidic residues" evidence="1">
    <location>
        <begin position="810"/>
        <end position="819"/>
    </location>
</feature>
<dbReference type="Proteomes" id="UP001185028">
    <property type="component" value="Unassembled WGS sequence"/>
</dbReference>
<feature type="compositionally biased region" description="Low complexity" evidence="1">
    <location>
        <begin position="840"/>
        <end position="852"/>
    </location>
</feature>
<feature type="compositionally biased region" description="Polar residues" evidence="1">
    <location>
        <begin position="853"/>
        <end position="876"/>
    </location>
</feature>
<evidence type="ECO:0000256" key="2">
    <source>
        <dbReference type="SAM" id="SignalP"/>
    </source>
</evidence>
<feature type="domain" description="SLH" evidence="3">
    <location>
        <begin position="1085"/>
        <end position="1148"/>
    </location>
</feature>
<feature type="region of interest" description="Disordered" evidence="1">
    <location>
        <begin position="810"/>
        <end position="876"/>
    </location>
</feature>
<accession>A0ABU1ISC5</accession>
<dbReference type="Gene3D" id="3.60.10.10">
    <property type="entry name" value="Endonuclease/exonuclease/phosphatase"/>
    <property type="match status" value="1"/>
</dbReference>
<dbReference type="InterPro" id="IPR005135">
    <property type="entry name" value="Endo/exonuclease/phosphatase"/>
</dbReference>
<feature type="domain" description="SLH" evidence="3">
    <location>
        <begin position="1226"/>
        <end position="1285"/>
    </location>
</feature>
<dbReference type="InterPro" id="IPR036691">
    <property type="entry name" value="Endo/exonu/phosph_ase_sf"/>
</dbReference>
<dbReference type="PROSITE" id="PS51272">
    <property type="entry name" value="SLH"/>
    <property type="match status" value="3"/>
</dbReference>
<feature type="compositionally biased region" description="Basic and acidic residues" evidence="1">
    <location>
        <begin position="830"/>
        <end position="839"/>
    </location>
</feature>
<dbReference type="RefSeq" id="WP_188774641.1">
    <property type="nucleotide sequence ID" value="NZ_BMMB01000003.1"/>
</dbReference>
<sequence length="1285" mass="137313">MRSWKKKASASLAVSLLTASILPMPGHALHAAEVETVAPANTTTSTIVDQQTTGHVHATFQTALSSASVQNDTYAITTARAQAIGSTVTVQGVVTYREDTGNNYSNLYIQDGQAGIVIRGQAFTAQAGDTIQVTGKLGAYQKLLQIAATSSNVETIQSGTVPQPKTIDSSGFATGNPNEATLVKVSQVHVDSVSGNRYTLSDANGTFVVYTTNAWLKSGYTYTSITGVITRYQDTYQLLPRSTSDIEGGDQAPPSGQEPLRLTINQIQGTAQTSTYAEQQVQGVEGIVTMVKSRSSFYMQMPDELADNDPRTSEGILVYRSAHGVKPGDRVQVDGGVKEYRETGYADAADLTTTEIAASSIKVLAENQPLPAPTIIGSGGRSIPEQIASVDGKAQFDPAQYSIDFYESLEGMRVQLNDADIIGPYTYEIPVTVDAARHARRTPAGGLIITDGDFNSDRLLIASKPSQPIKTGDRFNGTITGIMSYSYSNFKILPDQPLPPVQDGGWKREVSQLQNGPQQLTIASFNVENFWNDPVATDKTQKIARDVVDNLHTPDILALMEVQDNNGATDDGTTDASQNFEALIAAIQAAGGSTYRYASIAPINNQDGGAPGGNIRVGFLYNPQRITLPVAPGGAGDSVTAVTYGTTGLSVNPGRIDPGNVAFESSRKSLAAQFVFNGQSVIVIANHFNSKGGDQALYGAAQPPVRSSEIQRARQAAVLNNFVKDTLAQNSNANIVLVGDFNDFQFSNTFNILKGKELTNLVDTLPVNERYSYVYEGNSQTLDHVLMTSQLAARAQLDIVHINSDFMEEDGRVSDHDPLLTRIDFTPNSDSKDKDKDRGTTTTPGTNTNTDTAPSGSAGTAPITPTASSEPVAQGVSENGQLARWTLTPELQQEGNRMVATSVIDAAAAQRMLNNTATTLQLDLQATSAVNSFQLHIQQAAGVALTSQSQLQQITINTPLGQYHLPASLVKQALTDEQTVELEISSDPTAVQEAQAAGYTPYTAVAYTINTIAANGNKTAVRELGQYVKRTIASNAIQTGQRIAVMRVEQNGTGKAQYTPVPFSIQSGQITLLSNTNSSYIALRAEEPDFMDMQGHWAQAVVQQLRDTGVIQGQSNTQFTPTAGVTRAEFAAMLTRALGVSTLANVNVSSSSNTSFADVPVSAWYASSVQAASNAGWIKGDEKGNFRPNAQVTRQEMAVMLQRAWSDVMTNTNNTSTHTGNSKTSSQRLTDTATIASWALPAVQQLVTAGLIEGNAEARFQPTRSLRRAESAAVISRLINEITRS</sequence>
<proteinExistence type="predicted"/>
<evidence type="ECO:0000313" key="4">
    <source>
        <dbReference type="EMBL" id="MDR6242147.1"/>
    </source>
</evidence>
<feature type="chain" id="PRO_5045920208" evidence="2">
    <location>
        <begin position="32"/>
        <end position="1285"/>
    </location>
</feature>
<dbReference type="CDD" id="cd04486">
    <property type="entry name" value="YhcR_OBF_like"/>
    <property type="match status" value="1"/>
</dbReference>
<feature type="signal peptide" evidence="2">
    <location>
        <begin position="1"/>
        <end position="31"/>
    </location>
</feature>
<protein>
    <submittedName>
        <fullName evidence="4">Extracellular nuclease</fullName>
    </submittedName>
</protein>
<dbReference type="PANTHER" id="PTHR42834:SF1">
    <property type="entry name" value="ENDONUCLEASE_EXONUCLEASE_PHOSPHATASE FAMILY PROTEIN (AFU_ORTHOLOGUE AFUA_3G09210)"/>
    <property type="match status" value="1"/>
</dbReference>
<keyword evidence="2" id="KW-0732">Signal</keyword>
<name>A0ABU1ISC5_9BACL</name>
<dbReference type="EMBL" id="JAVDQH010000001">
    <property type="protein sequence ID" value="MDR6242147.1"/>
    <property type="molecule type" value="Genomic_DNA"/>
</dbReference>
<keyword evidence="5" id="KW-1185">Reference proteome</keyword>
<evidence type="ECO:0000313" key="5">
    <source>
        <dbReference type="Proteomes" id="UP001185028"/>
    </source>
</evidence>
<comment type="caution">
    <text evidence="4">The sequence shown here is derived from an EMBL/GenBank/DDBJ whole genome shotgun (WGS) entry which is preliminary data.</text>
</comment>
<evidence type="ECO:0000256" key="1">
    <source>
        <dbReference type="SAM" id="MobiDB-lite"/>
    </source>
</evidence>
<dbReference type="Pfam" id="PF00395">
    <property type="entry name" value="SLH"/>
    <property type="match status" value="3"/>
</dbReference>
<dbReference type="PANTHER" id="PTHR42834">
    <property type="entry name" value="ENDONUCLEASE/EXONUCLEASE/PHOSPHATASE FAMILY PROTEIN (AFU_ORTHOLOGUE AFUA_3G09210)"/>
    <property type="match status" value="1"/>
</dbReference>
<dbReference type="SUPFAM" id="SSF56219">
    <property type="entry name" value="DNase I-like"/>
    <property type="match status" value="1"/>
</dbReference>
<evidence type="ECO:0000259" key="3">
    <source>
        <dbReference type="PROSITE" id="PS51272"/>
    </source>
</evidence>
<organism evidence="4 5">
    <name type="scientific">Paenibacillus hunanensis</name>
    <dbReference type="NCBI Taxonomy" id="539262"/>
    <lineage>
        <taxon>Bacteria</taxon>
        <taxon>Bacillati</taxon>
        <taxon>Bacillota</taxon>
        <taxon>Bacilli</taxon>
        <taxon>Bacillales</taxon>
        <taxon>Paenibacillaceae</taxon>
        <taxon>Paenibacillus</taxon>
    </lineage>
</organism>
<dbReference type="Pfam" id="PF18942">
    <property type="entry name" value="DUF5689"/>
    <property type="match status" value="1"/>
</dbReference>
<dbReference type="InterPro" id="IPR043744">
    <property type="entry name" value="DUF5689"/>
</dbReference>
<dbReference type="Pfam" id="PF03372">
    <property type="entry name" value="Exo_endo_phos"/>
    <property type="match status" value="1"/>
</dbReference>